<sequence length="43" mass="4952">MLVWTSGQAFCRHMGASAFILRFEGLILFFGKLYLRFEGLVPK</sequence>
<evidence type="ECO:0000313" key="2">
    <source>
        <dbReference type="EMBL" id="KOA43253.1"/>
    </source>
</evidence>
<name>A0A0L7B7P3_BIFBR</name>
<organism evidence="2 3">
    <name type="scientific">Bifidobacterium breve MCC 1128</name>
    <dbReference type="NCBI Taxonomy" id="1365965"/>
    <lineage>
        <taxon>Bacteria</taxon>
        <taxon>Bacillati</taxon>
        <taxon>Actinomycetota</taxon>
        <taxon>Actinomycetes</taxon>
        <taxon>Bifidobacteriales</taxon>
        <taxon>Bifidobacteriaceae</taxon>
        <taxon>Bifidobacterium</taxon>
    </lineage>
</organism>
<comment type="caution">
    <text evidence="2">The sequence shown here is derived from an EMBL/GenBank/DDBJ whole genome shotgun (WGS) entry which is preliminary data.</text>
</comment>
<dbReference type="AlphaFoldDB" id="A0A0L7B7P3"/>
<dbReference type="PATRIC" id="fig|1365965.3.peg.86"/>
<evidence type="ECO:0000313" key="3">
    <source>
        <dbReference type="Proteomes" id="UP000037193"/>
    </source>
</evidence>
<evidence type="ECO:0000256" key="1">
    <source>
        <dbReference type="SAM" id="Phobius"/>
    </source>
</evidence>
<keyword evidence="1" id="KW-1133">Transmembrane helix</keyword>
<keyword evidence="1" id="KW-0472">Membrane</keyword>
<reference evidence="2 3" key="1">
    <citation type="journal article" date="2015" name="Int J Genomics">
        <title>Comparative Genomics Revealed Genetic Diversity and Species/Strain-Level Differences in Carbohydrate Metabolism of Three Probiotic Bifidobacterial Species.</title>
        <authorList>
            <person name="Odamaki T."/>
            <person name="Horigome A."/>
            <person name="Sugahara H."/>
            <person name="Hashikura N."/>
            <person name="Minami J."/>
            <person name="Xiao J.Z."/>
            <person name="Abe F."/>
        </authorList>
    </citation>
    <scope>NUCLEOTIDE SEQUENCE [LARGE SCALE GENOMIC DNA]</scope>
    <source>
        <strain evidence="2 3">MCC 1128</strain>
    </source>
</reference>
<gene>
    <name evidence="2" type="ORF">BBM1128_00435</name>
</gene>
<dbReference type="Proteomes" id="UP000037193">
    <property type="component" value="Unassembled WGS sequence"/>
</dbReference>
<dbReference type="EMBL" id="AVQD01000002">
    <property type="protein sequence ID" value="KOA43253.1"/>
    <property type="molecule type" value="Genomic_DNA"/>
</dbReference>
<proteinExistence type="predicted"/>
<feature type="transmembrane region" description="Helical" evidence="1">
    <location>
        <begin position="14"/>
        <end position="35"/>
    </location>
</feature>
<keyword evidence="1" id="KW-0812">Transmembrane</keyword>
<protein>
    <submittedName>
        <fullName evidence="2">Uncharacterized protein</fullName>
    </submittedName>
</protein>
<accession>A0A0L7B7P3</accession>